<organism evidence="1 2">
    <name type="scientific">Sphingomonas crocodyli</name>
    <dbReference type="NCBI Taxonomy" id="1979270"/>
    <lineage>
        <taxon>Bacteria</taxon>
        <taxon>Pseudomonadati</taxon>
        <taxon>Pseudomonadota</taxon>
        <taxon>Alphaproteobacteria</taxon>
        <taxon>Sphingomonadales</taxon>
        <taxon>Sphingomonadaceae</taxon>
        <taxon>Sphingomonas</taxon>
    </lineage>
</organism>
<dbReference type="Proteomes" id="UP000282971">
    <property type="component" value="Unassembled WGS sequence"/>
</dbReference>
<proteinExistence type="predicted"/>
<accession>A0A437M793</accession>
<evidence type="ECO:0000313" key="2">
    <source>
        <dbReference type="Proteomes" id="UP000282971"/>
    </source>
</evidence>
<dbReference type="OrthoDB" id="7560075at2"/>
<dbReference type="AlphaFoldDB" id="A0A437M793"/>
<keyword evidence="2" id="KW-1185">Reference proteome</keyword>
<protein>
    <recommendedName>
        <fullName evidence="3">Nuclear transport factor 2 family protein</fullName>
    </recommendedName>
</protein>
<reference evidence="1 2" key="1">
    <citation type="submission" date="2019-01" db="EMBL/GenBank/DDBJ databases">
        <authorList>
            <person name="Chen W.-M."/>
        </authorList>
    </citation>
    <scope>NUCLEOTIDE SEQUENCE [LARGE SCALE GENOMIC DNA]</scope>
    <source>
        <strain evidence="1 2">CCP-7</strain>
    </source>
</reference>
<gene>
    <name evidence="1" type="ORF">EOD43_06890</name>
</gene>
<dbReference type="RefSeq" id="WP_127742356.1">
    <property type="nucleotide sequence ID" value="NZ_SACN01000001.1"/>
</dbReference>
<dbReference type="EMBL" id="SACN01000001">
    <property type="protein sequence ID" value="RVT93588.1"/>
    <property type="molecule type" value="Genomic_DNA"/>
</dbReference>
<name>A0A437M793_9SPHN</name>
<evidence type="ECO:0008006" key="3">
    <source>
        <dbReference type="Google" id="ProtNLM"/>
    </source>
</evidence>
<evidence type="ECO:0000313" key="1">
    <source>
        <dbReference type="EMBL" id="RVT93588.1"/>
    </source>
</evidence>
<comment type="caution">
    <text evidence="1">The sequence shown here is derived from an EMBL/GenBank/DDBJ whole genome shotgun (WGS) entry which is preliminary data.</text>
</comment>
<sequence>MTKGAEALCESYGQAMIAKDGRAIAGHYVFPYVSFTQGRVHSFEDRATADAACTGQVERFDRVGVGTDIRLIDYKVVPVSAGSALCHLTWEVFPVDGTPGWKWTNVYGYRKRGDEEGFEFNISDNEMGELLSRYPDFFRR</sequence>